<protein>
    <submittedName>
        <fullName evidence="7">TetR/AcrR family transcriptional regulator</fullName>
    </submittedName>
</protein>
<dbReference type="Proteomes" id="UP001499951">
    <property type="component" value="Unassembled WGS sequence"/>
</dbReference>
<keyword evidence="8" id="KW-1185">Reference proteome</keyword>
<keyword evidence="5" id="KW-0812">Transmembrane</keyword>
<keyword evidence="1" id="KW-0805">Transcription regulation</keyword>
<dbReference type="PANTHER" id="PTHR30055:SF234">
    <property type="entry name" value="HTH-TYPE TRANSCRIPTIONAL REGULATOR BETI"/>
    <property type="match status" value="1"/>
</dbReference>
<dbReference type="PRINTS" id="PR00455">
    <property type="entry name" value="HTHTETR"/>
</dbReference>
<reference evidence="7 8" key="1">
    <citation type="journal article" date="2019" name="Int. J. Syst. Evol. Microbiol.">
        <title>The Global Catalogue of Microorganisms (GCM) 10K type strain sequencing project: providing services to taxonomists for standard genome sequencing and annotation.</title>
        <authorList>
            <consortium name="The Broad Institute Genomics Platform"/>
            <consortium name="The Broad Institute Genome Sequencing Center for Infectious Disease"/>
            <person name="Wu L."/>
            <person name="Ma J."/>
        </authorList>
    </citation>
    <scope>NUCLEOTIDE SEQUENCE [LARGE SCALE GENOMIC DNA]</scope>
    <source>
        <strain evidence="7 8">JCM 15089</strain>
    </source>
</reference>
<dbReference type="PROSITE" id="PS50977">
    <property type="entry name" value="HTH_TETR_2"/>
    <property type="match status" value="1"/>
</dbReference>
<dbReference type="Pfam" id="PF17937">
    <property type="entry name" value="TetR_C_28"/>
    <property type="match status" value="1"/>
</dbReference>
<feature type="DNA-binding region" description="H-T-H motif" evidence="4">
    <location>
        <begin position="29"/>
        <end position="48"/>
    </location>
</feature>
<evidence type="ECO:0000259" key="6">
    <source>
        <dbReference type="PROSITE" id="PS50977"/>
    </source>
</evidence>
<gene>
    <name evidence="7" type="ORF">GCM10008942_15170</name>
</gene>
<dbReference type="InterPro" id="IPR001647">
    <property type="entry name" value="HTH_TetR"/>
</dbReference>
<evidence type="ECO:0000256" key="5">
    <source>
        <dbReference type="SAM" id="Phobius"/>
    </source>
</evidence>
<evidence type="ECO:0000256" key="1">
    <source>
        <dbReference type="ARBA" id="ARBA00023015"/>
    </source>
</evidence>
<dbReference type="EMBL" id="BAAADD010000003">
    <property type="protein sequence ID" value="GAA0567570.1"/>
    <property type="molecule type" value="Genomic_DNA"/>
</dbReference>
<feature type="transmembrane region" description="Helical" evidence="5">
    <location>
        <begin position="144"/>
        <end position="165"/>
    </location>
</feature>
<dbReference type="RefSeq" id="WP_166932899.1">
    <property type="nucleotide sequence ID" value="NZ_BAAADD010000003.1"/>
</dbReference>
<name>A0ABN1EIU8_9PROT</name>
<dbReference type="Pfam" id="PF00440">
    <property type="entry name" value="TetR_N"/>
    <property type="match status" value="1"/>
</dbReference>
<comment type="caution">
    <text evidence="7">The sequence shown here is derived from an EMBL/GenBank/DDBJ whole genome shotgun (WGS) entry which is preliminary data.</text>
</comment>
<dbReference type="Gene3D" id="1.10.357.10">
    <property type="entry name" value="Tetracycline Repressor, domain 2"/>
    <property type="match status" value="1"/>
</dbReference>
<organism evidence="7 8">
    <name type="scientific">Rhizomicrobium electricum</name>
    <dbReference type="NCBI Taxonomy" id="480070"/>
    <lineage>
        <taxon>Bacteria</taxon>
        <taxon>Pseudomonadati</taxon>
        <taxon>Pseudomonadota</taxon>
        <taxon>Alphaproteobacteria</taxon>
        <taxon>Micropepsales</taxon>
        <taxon>Micropepsaceae</taxon>
        <taxon>Rhizomicrobium</taxon>
    </lineage>
</organism>
<keyword evidence="2 4" id="KW-0238">DNA-binding</keyword>
<proteinExistence type="predicted"/>
<dbReference type="InterPro" id="IPR041479">
    <property type="entry name" value="TetR_CgmR_C"/>
</dbReference>
<dbReference type="SUPFAM" id="SSF46689">
    <property type="entry name" value="Homeodomain-like"/>
    <property type="match status" value="1"/>
</dbReference>
<keyword evidence="5" id="KW-1133">Transmembrane helix</keyword>
<evidence type="ECO:0000256" key="2">
    <source>
        <dbReference type="ARBA" id="ARBA00023125"/>
    </source>
</evidence>
<dbReference type="PANTHER" id="PTHR30055">
    <property type="entry name" value="HTH-TYPE TRANSCRIPTIONAL REGULATOR RUTR"/>
    <property type="match status" value="1"/>
</dbReference>
<evidence type="ECO:0000313" key="7">
    <source>
        <dbReference type="EMBL" id="GAA0567570.1"/>
    </source>
</evidence>
<accession>A0ABN1EIU8</accession>
<evidence type="ECO:0000256" key="4">
    <source>
        <dbReference type="PROSITE-ProRule" id="PRU00335"/>
    </source>
</evidence>
<dbReference type="InterPro" id="IPR050109">
    <property type="entry name" value="HTH-type_TetR-like_transc_reg"/>
</dbReference>
<feature type="domain" description="HTH tetR-type" evidence="6">
    <location>
        <begin position="6"/>
        <end position="66"/>
    </location>
</feature>
<keyword evidence="3" id="KW-0804">Transcription</keyword>
<sequence length="183" mass="20288">MTRKKSIDRERILDAAERVLMKRGVHAMTLDVVAGEAGISKGGLTYSFATKEALLAALLDRGLSQIRPRLKLLREPDRGLPHPELRGFLNACLDSSALTEKRVRAVVAAVLHAPGSLKTTRSYLKRMLSKFSPRSEQGRRARMVFYATQGLVLLQGCSLVTLPAAERKLIVEDFVSFLTPRTM</sequence>
<keyword evidence="5" id="KW-0472">Membrane</keyword>
<evidence type="ECO:0000256" key="3">
    <source>
        <dbReference type="ARBA" id="ARBA00023163"/>
    </source>
</evidence>
<dbReference type="InterPro" id="IPR009057">
    <property type="entry name" value="Homeodomain-like_sf"/>
</dbReference>
<evidence type="ECO:0000313" key="8">
    <source>
        <dbReference type="Proteomes" id="UP001499951"/>
    </source>
</evidence>